<evidence type="ECO:0000313" key="2">
    <source>
        <dbReference type="Proteomes" id="UP000221706"/>
    </source>
</evidence>
<reference evidence="2" key="1">
    <citation type="submission" date="2016-12" db="EMBL/GenBank/DDBJ databases">
        <authorList>
            <person name="Song W.-J."/>
            <person name="Kurnit D.M."/>
        </authorList>
    </citation>
    <scope>NUCLEOTIDE SEQUENCE [LARGE SCALE GENOMIC DNA]</scope>
</reference>
<dbReference type="Proteomes" id="UP000221706">
    <property type="component" value="Segment"/>
</dbReference>
<dbReference type="EMBL" id="KY348865">
    <property type="protein sequence ID" value="APU93053.1"/>
    <property type="molecule type" value="Genomic_DNA"/>
</dbReference>
<keyword evidence="2" id="KW-1185">Reference proteome</keyword>
<evidence type="ECO:0000313" key="1">
    <source>
        <dbReference type="EMBL" id="APU93053.1"/>
    </source>
</evidence>
<name>A0A1P8DU58_9CAUD</name>
<accession>A0A1P8DU58</accession>
<protein>
    <submittedName>
        <fullName evidence="1">Uncharacterized protein</fullName>
    </submittedName>
</protein>
<organism evidence="1 2">
    <name type="scientific">Mycobacterium phage Bubbles123</name>
    <dbReference type="NCBI Taxonomy" id="1932895"/>
    <lineage>
        <taxon>Viruses</taxon>
        <taxon>Duplodnaviria</taxon>
        <taxon>Heunggongvirae</taxon>
        <taxon>Uroviricota</taxon>
        <taxon>Caudoviricetes</taxon>
        <taxon>Gracegardnervirinae</taxon>
        <taxon>Cheoctovirus</taxon>
        <taxon>Cheoctovirus bubbles123</taxon>
    </lineage>
</organism>
<sequence length="98" mass="11178">MSIQDSKPSWWDHHQTNWSDLPVTTNPPMADLGHTQEFEDLAATVMSELDRVGGWPFIPPWHWENEPTVWEQMNGDAVVALLHDYLIVSDPAALWEAA</sequence>
<proteinExistence type="predicted"/>
<gene>
    <name evidence="1" type="ORF">SEA_BUBBLES123_52</name>
</gene>